<evidence type="ECO:0000256" key="14">
    <source>
        <dbReference type="ARBA" id="ARBA00054258"/>
    </source>
</evidence>
<keyword evidence="5" id="KW-0479">Metal-binding</keyword>
<evidence type="ECO:0000259" key="24">
    <source>
        <dbReference type="PROSITE" id="PS50021"/>
    </source>
</evidence>
<dbReference type="SUPFAM" id="SSF47473">
    <property type="entry name" value="EF-hand"/>
    <property type="match status" value="2"/>
</dbReference>
<dbReference type="PANTHER" id="PTHR12268">
    <property type="entry name" value="E3 UBIQUITIN-PROTEIN LIGASE KCMF1"/>
    <property type="match status" value="1"/>
</dbReference>
<evidence type="ECO:0000256" key="3">
    <source>
        <dbReference type="ARBA" id="ARBA00022490"/>
    </source>
</evidence>
<keyword evidence="13 19" id="KW-0206">Cytoskeleton</keyword>
<dbReference type="SMART" id="SM00150">
    <property type="entry name" value="SPEC"/>
    <property type="match status" value="13"/>
</dbReference>
<dbReference type="GeneTree" id="ENSGT00940000153467"/>
<evidence type="ECO:0000256" key="10">
    <source>
        <dbReference type="ARBA" id="ARBA00023018"/>
    </source>
</evidence>
<feature type="region of interest" description="Disordered" evidence="22">
    <location>
        <begin position="672"/>
        <end position="691"/>
    </location>
</feature>
<dbReference type="SMART" id="SM00456">
    <property type="entry name" value="WW"/>
    <property type="match status" value="1"/>
</dbReference>
<dbReference type="Pfam" id="PF00435">
    <property type="entry name" value="Spectrin"/>
    <property type="match status" value="7"/>
</dbReference>
<dbReference type="SMART" id="SM00033">
    <property type="entry name" value="CH"/>
    <property type="match status" value="2"/>
</dbReference>
<feature type="domain" description="Calponin-homology (CH)" evidence="24">
    <location>
        <begin position="6"/>
        <end position="112"/>
    </location>
</feature>
<dbReference type="Gene3D" id="1.20.58.60">
    <property type="match status" value="10"/>
</dbReference>
<feature type="domain" description="WW" evidence="23">
    <location>
        <begin position="2141"/>
        <end position="2174"/>
    </location>
</feature>
<keyword evidence="6" id="KW-0677">Repeat</keyword>
<dbReference type="PROSITE" id="PS01159">
    <property type="entry name" value="WW_DOMAIN_1"/>
    <property type="match status" value="1"/>
</dbReference>
<accession>A0A8C0KAZ0</accession>
<dbReference type="InterPro" id="IPR001202">
    <property type="entry name" value="WW_dom"/>
</dbReference>
<feature type="coiled-coil region" evidence="21">
    <location>
        <begin position="698"/>
        <end position="773"/>
    </location>
</feature>
<evidence type="ECO:0000256" key="22">
    <source>
        <dbReference type="SAM" id="MobiDB-lite"/>
    </source>
</evidence>
<comment type="subunit">
    <text evidence="16">Homodimer. Interacts with the syntrophins SNTA1; SNTB1 and SNTB2. Interacts with SYNM. Interacts (via its WWW and ZZ domains) with DAG1 (via the PPXY motif of betaDAG1); the interaction is inhibited by the tyrosine phosphorylation of the PPXY motif of DAG1. Interacts with DTNB. Interacts with PGM5.</text>
</comment>
<keyword evidence="11 19" id="KW-0472">Membrane</keyword>
<evidence type="ECO:0000256" key="15">
    <source>
        <dbReference type="ARBA" id="ARBA00060392"/>
    </source>
</evidence>
<dbReference type="PROSITE" id="PS01357">
    <property type="entry name" value="ZF_ZZ_1"/>
    <property type="match status" value="1"/>
</dbReference>
<keyword evidence="27" id="KW-1185">Reference proteome</keyword>
<dbReference type="PROSITE" id="PS50135">
    <property type="entry name" value="ZF_ZZ_2"/>
    <property type="match status" value="1"/>
</dbReference>
<dbReference type="InterPro" id="IPR011992">
    <property type="entry name" value="EF-hand-dom_pair"/>
</dbReference>
<dbReference type="Gene3D" id="2.20.70.10">
    <property type="match status" value="1"/>
</dbReference>
<dbReference type="InterPro" id="IPR000433">
    <property type="entry name" value="Znf_ZZ"/>
</dbReference>
<dbReference type="FunFam" id="1.20.58.60:FF:000118">
    <property type="entry name" value="Dystrophin"/>
    <property type="match status" value="1"/>
</dbReference>
<feature type="coiled-coil region" evidence="21">
    <location>
        <begin position="1355"/>
        <end position="1382"/>
    </location>
</feature>
<dbReference type="InterPro" id="IPR002017">
    <property type="entry name" value="Spectrin_repeat"/>
</dbReference>
<evidence type="ECO:0000313" key="27">
    <source>
        <dbReference type="Proteomes" id="UP000694391"/>
    </source>
</evidence>
<dbReference type="FunFam" id="1.20.58.60:FF:000070">
    <property type="entry name" value="utrophin isoform X1"/>
    <property type="match status" value="1"/>
</dbReference>
<dbReference type="SUPFAM" id="SSF46966">
    <property type="entry name" value="Spectrin repeat"/>
    <property type="match status" value="10"/>
</dbReference>
<dbReference type="InterPro" id="IPR001715">
    <property type="entry name" value="CH_dom"/>
</dbReference>
<evidence type="ECO:0000256" key="20">
    <source>
        <dbReference type="PROSITE-ProRule" id="PRU00228"/>
    </source>
</evidence>
<keyword evidence="8" id="KW-0862">Zinc</keyword>
<evidence type="ECO:0000256" key="4">
    <source>
        <dbReference type="ARBA" id="ARBA00022553"/>
    </source>
</evidence>
<dbReference type="PROSITE" id="PS00020">
    <property type="entry name" value="ACTININ_2"/>
    <property type="match status" value="1"/>
</dbReference>
<dbReference type="InterPro" id="IPR015154">
    <property type="entry name" value="EF-hand_dom_typ2"/>
</dbReference>
<sequence length="2740" mass="315283">HHHWHGVRECWRKGHSTKHVFFLISGKPPINDMFTDLKDGRKLLDLLEGLTGTSLPKERGSTRVHALNNVNRVLQVLHQNNVDLVNIGGTDIVDGNHKLTLGLLWSIILHWQVKDVMKDVMSDLQQTNSEKILLSWVRQSTRPYSQVNVLNFTTSWTDGLAFNAVLHRHKPDLFSWDRVVKMSPIERLEHAFSKAQTYLGIEKLLDPEDVAVQLPDKKSIIMYLTSLFEVLPQQVTLDAIREVETLPRKYKKECEEGEITFLSFLFQWGFFREVFPEIQPPYTQHIYTHAHTLFLSSAPEEEHECPGAETPSTVTEVDTDLDSYQIALEEVLTWLLSAEDTFQEQDDISDDVEEVKEQFTTHEAFMMELTAHQSSVGSVLQAGNQLITQGTLSDEEEFEIQEQMTLLNARWEALRVDSMNRQSRLHDVLMELQKKQLQQLSAWLTLTEERIQKMETCPLDDDLKSLQKLLEDHKRLQNDLEAEQVKVNSLTHMVVIVDENSGESATAVLEDQLQKLGERWTAVCRWTEERWSRLQEINILWQELLEEQCLLKAWLTEKEEALNKVQTSNFKDQKELSVSIRRLAILKEDMEMKRQALDQLSEIGQDVGQLVDNPKASKKINSDSEELTQRWDSLVQRLEDSSNQVTQAVAKLGMSQIPQKDLLETVRIREQVTTKRSKQELPPPPPPKKRQIPVDIEIAIQKNRLSESQEKAVNLKKDLAEMQEWMTQAEEEYLERDFEYKSPEELESAVEEMKRAKEDVLQKEVRVKILKDNIMLLAAKAPSGGQELTSELNVVLENYQLLCNRIRGKCHTLEEVWSCWIELLHYLDLETTWLNTLEERMKSTEALPEKADAVNEALESLESVLRHPADNRTQIRELGQTLIDGGILDDIISEKLEAFNNRYEELSHLAESKQISLEKQLQVLRETDHMLQVLQESLGELDKQLTTYLTDRIDAFQVPQEAQVLPWILRAFEKLREVSTKFQLFQKPANFEQRMLDCKRVLDCVKAELHVLDVKDVDPDIIQNHLDKCMKLYKTLSEVKLEVETVIKTGRHIVQKQQTDNPKGMDEQLTSLKILYNDLGAQVTEGKQDLERASQLARKMKKDTASLSEWLSVTETELVQKSTSEGLLGDLDVEISWAKNVLKDLEKRKADLNTITESSAALQNLIEGSEPILEERLCVLNAGWSRVRTWTEDWCNTLMNHQNQLEVFDGNVAHISTWLYQAEALLDEIEKKPASKREEIVKRLISELDDANLQVENVRDQAVVLMNARGGSSRELVEPKLAELNRNFEKVSQHIRSANTVPNQQRRTGQLAPGIRLSPLPTDYLVEISKVLLSMDDAELSLNAPELSTVVYEDFSFQEDSLKNIKEQLDKLGEQIAVIHEKQPDVILEASGPEAIQIRDTLTQLNAKWDRINRMYNDRKSHFDRAVEEWRQFHCDLNDLTQWITEAEELLAESFTPDGVEFILSCTLLQELEEGISSHQPSFAALNRTGEGIVQKLSPTDGSFLKDKLAGLNQRWNAIFAEMDVQAEKLKWLNRTELEMLSDKSLSLHEREKISESLRIVNSTWNKVCIKDYCDDSLIVIDFVVKGVRSSHPGVQKVVLVSSASDIPVQSPRTSEISIPADLDKTITELADWLVLIDQMLKSNIVTVGDIEEINKTITKSDLEQRHPQLDYVFTLAQNLKNKASSSDVRTAITEKLEKVKNQWDSTQHGVELRQQQLEDMIIDSIQWDDHKEETEELMRKYEARLYILQQARRDPLINITDRQCALEAELRAVQASRRDLENFLKWIQEAETTVNVLADASQRENALQDTLLARELTQQMQDIQAEIDAHNDIFKSIDGNRQKMVKALGNSEEATMLQHRLDDMNQRWNDLKAKSASIRAHLEASAEKWNRLLTSLEELIKWLNIKDEELQNQMPIGGDVPALQLQYDHCKALRRELKEKEYSVLNAIDQARVFLADQPIEAPEEPRRDLQSKTELTPEERAQKIAKAMRKQSSEVKEKWESLNAVTSNWQKQVDKALEKLRDLQGAMDDLDVDMKEAEAVRNGWKPVGDLLIDSLQDHIEKTMAFREEIAPINLKVKTVNDLSSQLSPLDLHPSLKMSRQLDDLNMRWKLLQVSVDDRLKQLQEAHRDFGPSSQHFLSTSVQLPWQRSISHNKVPYYINHQTQTTCWDHPKMTELFQSLADLNNVRFSAYRTAIKIRRLQKALCLDLLELNTTNEVFKQHKLNQNDQLLSVPDVINCLTTTYDGLEQMHKDLVNVPLCVDMCLNWLLNVYDTGRTGKIRVQSLKIGLMSLSKGLLEEKYRYLFKEVAGPTEMCDQRQLGLLLHDAIQIPRQLGEVAAFGGSNIEPSVRSCFQQNNNKPEISVKDFIDWMRLEPQSMVWLPVLHRVAAAETAKHQAKCNICKECPIVGFRYRSLKHFNYDVCQSCFFSGRTAKGHKLHYPMVEYCIPTTSGEDVRDFTKVLKNKFRSKKYFAKHPRLGYLPVQTVLEGDNLETIYQYLGIKLFLCFFLYSPSQSPQLFHDDTHSRIEQYATREDEHALIQQYCQTLGGESPVSQPQSPAQILKSVEREERGELERIIADLEEEQRNLQVEYEQLKEQHLRRGLPVGSPPDSVVSPHHTSEDSELIAEAKLLRQHKGRLEARMQILEDHNKQLESQLHRLRQLLEQVECVELNVAPVPPTLSSVCLGGWSQLQQRGSPTASHLLAEDLLAPPHDTSTDLTEFMEQINSTFPSCCREYERS</sequence>
<dbReference type="Gene3D" id="1.10.238.10">
    <property type="entry name" value="EF-hand"/>
    <property type="match status" value="2"/>
</dbReference>
<dbReference type="InterPro" id="IPR015153">
    <property type="entry name" value="EF-hand_dom_typ1"/>
</dbReference>
<feature type="domain" description="ZZ-type" evidence="25">
    <location>
        <begin position="2394"/>
        <end position="2450"/>
    </location>
</feature>
<keyword evidence="9" id="KW-0106">Calcium</keyword>
<dbReference type="CDD" id="cd16247">
    <property type="entry name" value="EFh_UTRO"/>
    <property type="match status" value="1"/>
</dbReference>
<keyword evidence="4" id="KW-0597">Phosphoprotein</keyword>
<dbReference type="FunFam" id="1.10.418.10:FF:000032">
    <property type="entry name" value="utrophin isoform X1"/>
    <property type="match status" value="1"/>
</dbReference>
<evidence type="ECO:0000256" key="6">
    <source>
        <dbReference type="ARBA" id="ARBA00022737"/>
    </source>
</evidence>
<dbReference type="GO" id="GO:0045211">
    <property type="term" value="C:postsynaptic membrane"/>
    <property type="evidence" value="ECO:0007669"/>
    <property type="project" value="UniProtKB-SubCell"/>
</dbReference>
<dbReference type="PROSITE" id="PS50020">
    <property type="entry name" value="WW_DOMAIN_2"/>
    <property type="match status" value="1"/>
</dbReference>
<dbReference type="SUPFAM" id="SSF47576">
    <property type="entry name" value="Calponin-homology domain, CH-domain"/>
    <property type="match status" value="1"/>
</dbReference>
<dbReference type="PIRSF" id="PIRSF002341">
    <property type="entry name" value="Dystrophin/utrophin"/>
    <property type="match status" value="1"/>
</dbReference>
<protein>
    <recommendedName>
        <fullName evidence="17">Utrophin</fullName>
    </recommendedName>
    <alternativeName>
        <fullName evidence="18">Dystrophin-related protein 1</fullName>
    </alternativeName>
</protein>
<feature type="coiled-coil region" evidence="21">
    <location>
        <begin position="459"/>
        <end position="493"/>
    </location>
</feature>
<feature type="coiled-coil region" evidence="21">
    <location>
        <begin position="2015"/>
        <end position="2042"/>
    </location>
</feature>
<evidence type="ECO:0000259" key="23">
    <source>
        <dbReference type="PROSITE" id="PS50020"/>
    </source>
</evidence>
<dbReference type="Gene3D" id="1.10.418.10">
    <property type="entry name" value="Calponin-like domain"/>
    <property type="match status" value="2"/>
</dbReference>
<dbReference type="InterPro" id="IPR043145">
    <property type="entry name" value="Znf_ZZ_sf"/>
</dbReference>
<dbReference type="GO" id="GO:0044877">
    <property type="term" value="F:protein-containing complex binding"/>
    <property type="evidence" value="ECO:0007669"/>
    <property type="project" value="UniProtKB-ARBA"/>
</dbReference>
<keyword evidence="21" id="KW-0175">Coiled coil</keyword>
<dbReference type="InterPro" id="IPR036872">
    <property type="entry name" value="CH_dom_sf"/>
</dbReference>
<dbReference type="FunFam" id="1.20.58.60:FF:000140">
    <property type="entry name" value="dystrophin isoform X1"/>
    <property type="match status" value="1"/>
</dbReference>
<keyword evidence="3 19" id="KW-0963">Cytoplasm</keyword>
<keyword evidence="7 20" id="KW-0863">Zinc-finger</keyword>
<feature type="region of interest" description="Disordered" evidence="22">
    <location>
        <begin position="2601"/>
        <end position="2620"/>
    </location>
</feature>
<evidence type="ECO:0000256" key="2">
    <source>
        <dbReference type="ARBA" id="ARBA00022475"/>
    </source>
</evidence>
<dbReference type="GO" id="GO:0005737">
    <property type="term" value="C:cytoplasm"/>
    <property type="evidence" value="ECO:0007669"/>
    <property type="project" value="UniProtKB-ARBA"/>
</dbReference>
<dbReference type="CDD" id="cd00201">
    <property type="entry name" value="WW"/>
    <property type="match status" value="1"/>
</dbReference>
<keyword evidence="10 19" id="KW-0770">Synapse</keyword>
<dbReference type="InterPro" id="IPR036020">
    <property type="entry name" value="WW_dom_sf"/>
</dbReference>
<dbReference type="GO" id="GO:0120025">
    <property type="term" value="C:plasma membrane bounded cell projection"/>
    <property type="evidence" value="ECO:0007669"/>
    <property type="project" value="UniProtKB-ARBA"/>
</dbReference>
<evidence type="ECO:0000256" key="19">
    <source>
        <dbReference type="PIRNR" id="PIRNR002341"/>
    </source>
</evidence>
<name>A0A8C0KAZ0_CANLU</name>
<dbReference type="GO" id="GO:0005856">
    <property type="term" value="C:cytoskeleton"/>
    <property type="evidence" value="ECO:0007669"/>
    <property type="project" value="UniProtKB-SubCell"/>
</dbReference>
<dbReference type="SMART" id="SM00291">
    <property type="entry name" value="ZnF_ZZ"/>
    <property type="match status" value="1"/>
</dbReference>
<dbReference type="Pfam" id="PF09069">
    <property type="entry name" value="EF-hand_3"/>
    <property type="match status" value="1"/>
</dbReference>
<dbReference type="InterPro" id="IPR018159">
    <property type="entry name" value="Spectrin/alpha-actinin"/>
</dbReference>
<organism evidence="26 27">
    <name type="scientific">Canis lupus dingo</name>
    <name type="common">dingo</name>
    <dbReference type="NCBI Taxonomy" id="286419"/>
    <lineage>
        <taxon>Eukaryota</taxon>
        <taxon>Metazoa</taxon>
        <taxon>Chordata</taxon>
        <taxon>Craniata</taxon>
        <taxon>Vertebrata</taxon>
        <taxon>Euteleostomi</taxon>
        <taxon>Mammalia</taxon>
        <taxon>Eutheria</taxon>
        <taxon>Laurasiatheria</taxon>
        <taxon>Carnivora</taxon>
        <taxon>Caniformia</taxon>
        <taxon>Canidae</taxon>
        <taxon>Canis</taxon>
    </lineage>
</organism>
<reference evidence="26" key="2">
    <citation type="submission" date="2025-09" db="UniProtKB">
        <authorList>
            <consortium name="Ensembl"/>
        </authorList>
    </citation>
    <scope>IDENTIFICATION</scope>
</reference>
<dbReference type="Pfam" id="PF09068">
    <property type="entry name" value="EF-hand_2"/>
    <property type="match status" value="1"/>
</dbReference>
<feature type="domain" description="Calponin-homology (CH)" evidence="24">
    <location>
        <begin position="127"/>
        <end position="232"/>
    </location>
</feature>
<evidence type="ECO:0000256" key="16">
    <source>
        <dbReference type="ARBA" id="ARBA00063396"/>
    </source>
</evidence>
<dbReference type="PROSITE" id="PS50021">
    <property type="entry name" value="CH"/>
    <property type="match status" value="2"/>
</dbReference>
<feature type="coiled-coil region" evidence="21">
    <location>
        <begin position="1880"/>
        <end position="1914"/>
    </location>
</feature>
<feature type="coiled-coil region" evidence="21">
    <location>
        <begin position="2636"/>
        <end position="2673"/>
    </location>
</feature>
<dbReference type="FunFam" id="1.20.58.60:FF:000075">
    <property type="entry name" value="utrophin isoform X1"/>
    <property type="match status" value="1"/>
</dbReference>
<dbReference type="GO" id="GO:0008270">
    <property type="term" value="F:zinc ion binding"/>
    <property type="evidence" value="ECO:0007669"/>
    <property type="project" value="UniProtKB-KW"/>
</dbReference>
<dbReference type="InterPro" id="IPR050774">
    <property type="entry name" value="KCMF1/Dystrophin"/>
</dbReference>
<dbReference type="FunFam" id="1.10.238.10:FF:000023">
    <property type="entry name" value="dystrophin isoform X1"/>
    <property type="match status" value="1"/>
</dbReference>
<evidence type="ECO:0000256" key="21">
    <source>
        <dbReference type="SAM" id="Coils"/>
    </source>
</evidence>
<evidence type="ECO:0000313" key="26">
    <source>
        <dbReference type="Ensembl" id="ENSCAFP00020012636.1"/>
    </source>
</evidence>
<dbReference type="GO" id="GO:0032991">
    <property type="term" value="C:protein-containing complex"/>
    <property type="evidence" value="ECO:0007669"/>
    <property type="project" value="UniProtKB-ARBA"/>
</dbReference>
<evidence type="ECO:0000256" key="17">
    <source>
        <dbReference type="ARBA" id="ARBA00072854"/>
    </source>
</evidence>
<keyword evidence="12 19" id="KW-0009">Actin-binding</keyword>
<dbReference type="GO" id="GO:0003779">
    <property type="term" value="F:actin binding"/>
    <property type="evidence" value="ECO:0007669"/>
    <property type="project" value="UniProtKB-KW"/>
</dbReference>
<gene>
    <name evidence="26" type="primary">UTRN</name>
</gene>
<evidence type="ECO:0000256" key="9">
    <source>
        <dbReference type="ARBA" id="ARBA00022837"/>
    </source>
</evidence>
<dbReference type="FunFam" id="2.20.70.10:FF:000004">
    <property type="entry name" value="dystrophin isoform X1"/>
    <property type="match status" value="1"/>
</dbReference>
<evidence type="ECO:0000256" key="1">
    <source>
        <dbReference type="ARBA" id="ARBA00004245"/>
    </source>
</evidence>
<dbReference type="InterPro" id="IPR035436">
    <property type="entry name" value="Dystrophin/utrophin"/>
</dbReference>
<dbReference type="GO" id="GO:0099536">
    <property type="term" value="P:synaptic signaling"/>
    <property type="evidence" value="ECO:0007669"/>
    <property type="project" value="TreeGrafter"/>
</dbReference>
<dbReference type="Proteomes" id="UP000694391">
    <property type="component" value="Unplaced"/>
</dbReference>
<evidence type="ECO:0000259" key="25">
    <source>
        <dbReference type="PROSITE" id="PS50135"/>
    </source>
</evidence>
<dbReference type="FunFam" id="1.20.58.60:FF:000147">
    <property type="entry name" value="utrophin isoform X2"/>
    <property type="match status" value="1"/>
</dbReference>
<dbReference type="Gene3D" id="3.30.60.90">
    <property type="match status" value="1"/>
</dbReference>
<comment type="function">
    <text evidence="14">May play a role in anchoring the cytoskeleton to the plasma membrane.</text>
</comment>
<feature type="compositionally biased region" description="Low complexity" evidence="22">
    <location>
        <begin position="2605"/>
        <end position="2616"/>
    </location>
</feature>
<evidence type="ECO:0000256" key="13">
    <source>
        <dbReference type="ARBA" id="ARBA00023212"/>
    </source>
</evidence>
<comment type="subcellular location">
    <subcellularLocation>
        <location evidence="1 19">Cytoplasm</location>
        <location evidence="1 19">Cytoskeleton</location>
    </subcellularLocation>
    <subcellularLocation>
        <location evidence="15">Postsynaptic cell membrane</location>
        <topology evidence="15">Peripheral membrane protein</topology>
        <orientation evidence="15">Cytoplasmic side</orientation>
    </subcellularLocation>
</comment>
<evidence type="ECO:0000256" key="5">
    <source>
        <dbReference type="ARBA" id="ARBA00022723"/>
    </source>
</evidence>
<evidence type="ECO:0000256" key="7">
    <source>
        <dbReference type="ARBA" id="ARBA00022771"/>
    </source>
</evidence>
<keyword evidence="2 19" id="KW-1003">Cell membrane</keyword>
<feature type="coiled-coil region" evidence="21">
    <location>
        <begin position="1241"/>
        <end position="1268"/>
    </location>
</feature>
<dbReference type="FunFam" id="1.20.58.60:FF:000029">
    <property type="entry name" value="utrophin isoform X1"/>
    <property type="match status" value="1"/>
</dbReference>
<dbReference type="CDD" id="cd02334">
    <property type="entry name" value="ZZ_dystrophin"/>
    <property type="match status" value="1"/>
</dbReference>
<dbReference type="CDD" id="cd00176">
    <property type="entry name" value="SPEC"/>
    <property type="match status" value="6"/>
</dbReference>
<evidence type="ECO:0000256" key="12">
    <source>
        <dbReference type="ARBA" id="ARBA00023203"/>
    </source>
</evidence>
<dbReference type="PANTHER" id="PTHR12268:SF26">
    <property type="entry name" value="UTROPHIN"/>
    <property type="match status" value="1"/>
</dbReference>
<evidence type="ECO:0000256" key="11">
    <source>
        <dbReference type="ARBA" id="ARBA00023136"/>
    </source>
</evidence>
<dbReference type="SUPFAM" id="SSF51045">
    <property type="entry name" value="WW domain"/>
    <property type="match status" value="1"/>
</dbReference>
<feature type="coiled-coil region" evidence="21">
    <location>
        <begin position="2564"/>
        <end position="2601"/>
    </location>
</feature>
<proteinExistence type="predicted"/>
<dbReference type="Pfam" id="PF00307">
    <property type="entry name" value="CH"/>
    <property type="match status" value="2"/>
</dbReference>
<dbReference type="CDD" id="cd21234">
    <property type="entry name" value="CH_UTRN_rpt2"/>
    <property type="match status" value="1"/>
</dbReference>
<dbReference type="SUPFAM" id="SSF57850">
    <property type="entry name" value="RING/U-box"/>
    <property type="match status" value="1"/>
</dbReference>
<reference evidence="26" key="1">
    <citation type="submission" date="2025-08" db="UniProtKB">
        <authorList>
            <consortium name="Ensembl"/>
        </authorList>
    </citation>
    <scope>IDENTIFICATION</scope>
</reference>
<dbReference type="Pfam" id="PF00569">
    <property type="entry name" value="ZZ"/>
    <property type="match status" value="1"/>
</dbReference>
<dbReference type="FunFam" id="3.30.60.90:FF:000001">
    <property type="entry name" value="Dystrophin isoform 2"/>
    <property type="match status" value="1"/>
</dbReference>
<dbReference type="InterPro" id="IPR001589">
    <property type="entry name" value="Actinin_actin-bd_CS"/>
</dbReference>
<dbReference type="FunFam" id="1.10.238.10:FF:000008">
    <property type="entry name" value="Dystrophin isoform 2"/>
    <property type="match status" value="1"/>
</dbReference>
<evidence type="ECO:0000256" key="18">
    <source>
        <dbReference type="ARBA" id="ARBA00079888"/>
    </source>
</evidence>
<evidence type="ECO:0000256" key="8">
    <source>
        <dbReference type="ARBA" id="ARBA00022833"/>
    </source>
</evidence>
<dbReference type="FunFam" id="1.20.58.60:FF:000056">
    <property type="entry name" value="utrophin isoform X1"/>
    <property type="match status" value="1"/>
</dbReference>
<dbReference type="Ensembl" id="ENSCAFT00020014580.1">
    <property type="protein sequence ID" value="ENSCAFP00020012636.1"/>
    <property type="gene ID" value="ENSCAFG00020001787.1"/>
</dbReference>
<keyword evidence="19" id="KW-0628">Postsynaptic cell membrane</keyword>